<feature type="domain" description="HTH tetR-type" evidence="5">
    <location>
        <begin position="19"/>
        <end position="79"/>
    </location>
</feature>
<evidence type="ECO:0000259" key="5">
    <source>
        <dbReference type="PROSITE" id="PS50977"/>
    </source>
</evidence>
<keyword evidence="7" id="KW-1185">Reference proteome</keyword>
<organism evidence="6 7">
    <name type="scientific">Flexivirga alba</name>
    <dbReference type="NCBI Taxonomy" id="702742"/>
    <lineage>
        <taxon>Bacteria</taxon>
        <taxon>Bacillati</taxon>
        <taxon>Actinomycetota</taxon>
        <taxon>Actinomycetes</taxon>
        <taxon>Micrococcales</taxon>
        <taxon>Dermacoccaceae</taxon>
        <taxon>Flexivirga</taxon>
    </lineage>
</organism>
<dbReference type="Proteomes" id="UP001596298">
    <property type="component" value="Unassembled WGS sequence"/>
</dbReference>
<dbReference type="InterPro" id="IPR050109">
    <property type="entry name" value="HTH-type_TetR-like_transc_reg"/>
</dbReference>
<proteinExistence type="predicted"/>
<dbReference type="PRINTS" id="PR00455">
    <property type="entry name" value="HTHTETR"/>
</dbReference>
<reference evidence="7" key="1">
    <citation type="journal article" date="2019" name="Int. J. Syst. Evol. Microbiol.">
        <title>The Global Catalogue of Microorganisms (GCM) 10K type strain sequencing project: providing services to taxonomists for standard genome sequencing and annotation.</title>
        <authorList>
            <consortium name="The Broad Institute Genomics Platform"/>
            <consortium name="The Broad Institute Genome Sequencing Center for Infectious Disease"/>
            <person name="Wu L."/>
            <person name="Ma J."/>
        </authorList>
    </citation>
    <scope>NUCLEOTIDE SEQUENCE [LARGE SCALE GENOMIC DNA]</scope>
    <source>
        <strain evidence="7">CCUG 58127</strain>
    </source>
</reference>
<comment type="caution">
    <text evidence="6">The sequence shown here is derived from an EMBL/GenBank/DDBJ whole genome shotgun (WGS) entry which is preliminary data.</text>
</comment>
<dbReference type="PROSITE" id="PS50977">
    <property type="entry name" value="HTH_TETR_2"/>
    <property type="match status" value="1"/>
</dbReference>
<protein>
    <submittedName>
        <fullName evidence="6">TetR/AcrR family transcriptional regulator</fullName>
    </submittedName>
</protein>
<evidence type="ECO:0000256" key="3">
    <source>
        <dbReference type="ARBA" id="ARBA00023163"/>
    </source>
</evidence>
<accession>A0ABW2AB56</accession>
<dbReference type="RefSeq" id="WP_382397965.1">
    <property type="nucleotide sequence ID" value="NZ_JBHSWH010000001.1"/>
</dbReference>
<dbReference type="EMBL" id="JBHSWH010000001">
    <property type="protein sequence ID" value="MFC6704065.1"/>
    <property type="molecule type" value="Genomic_DNA"/>
</dbReference>
<name>A0ABW2AB56_9MICO</name>
<dbReference type="PANTHER" id="PTHR30055">
    <property type="entry name" value="HTH-TYPE TRANSCRIPTIONAL REGULATOR RUTR"/>
    <property type="match status" value="1"/>
</dbReference>
<keyword evidence="2 4" id="KW-0238">DNA-binding</keyword>
<keyword evidence="3" id="KW-0804">Transcription</keyword>
<evidence type="ECO:0000313" key="6">
    <source>
        <dbReference type="EMBL" id="MFC6704065.1"/>
    </source>
</evidence>
<gene>
    <name evidence="6" type="ORF">ACFQDH_01955</name>
</gene>
<evidence type="ECO:0000256" key="4">
    <source>
        <dbReference type="PROSITE-ProRule" id="PRU00335"/>
    </source>
</evidence>
<evidence type="ECO:0000313" key="7">
    <source>
        <dbReference type="Proteomes" id="UP001596298"/>
    </source>
</evidence>
<feature type="DNA-binding region" description="H-T-H motif" evidence="4">
    <location>
        <begin position="42"/>
        <end position="61"/>
    </location>
</feature>
<dbReference type="InterPro" id="IPR001647">
    <property type="entry name" value="HTH_TetR"/>
</dbReference>
<dbReference type="SUPFAM" id="SSF46689">
    <property type="entry name" value="Homeodomain-like"/>
    <property type="match status" value="1"/>
</dbReference>
<dbReference type="SUPFAM" id="SSF48498">
    <property type="entry name" value="Tetracyclin repressor-like, C-terminal domain"/>
    <property type="match status" value="1"/>
</dbReference>
<dbReference type="PANTHER" id="PTHR30055:SF234">
    <property type="entry name" value="HTH-TYPE TRANSCRIPTIONAL REGULATOR BETI"/>
    <property type="match status" value="1"/>
</dbReference>
<dbReference type="Gene3D" id="1.10.357.10">
    <property type="entry name" value="Tetracycline Repressor, domain 2"/>
    <property type="match status" value="1"/>
</dbReference>
<sequence length="216" mass="24025">MKEPVKRRYSSPQREAQAVETRRAVLVAARELFEERGYAAVGVGEVATRAGVNLDTVYRSVGRKPQLLLAVIDQILGSSDQVLPAEQRDYVIAIRTATTAEEKLRTYADALGTLMPRLAPLFAALREAASADPECAALDRQIDDRRAANMRLLAADLRTTGQVRPELDDDRVADLIWSTNSSQWHDLVRSRGWTAGEYADALCDLWCRVLLSRSEL</sequence>
<keyword evidence="1" id="KW-0805">Transcription regulation</keyword>
<evidence type="ECO:0000256" key="1">
    <source>
        <dbReference type="ARBA" id="ARBA00023015"/>
    </source>
</evidence>
<dbReference type="Gene3D" id="1.10.10.60">
    <property type="entry name" value="Homeodomain-like"/>
    <property type="match status" value="1"/>
</dbReference>
<evidence type="ECO:0000256" key="2">
    <source>
        <dbReference type="ARBA" id="ARBA00023125"/>
    </source>
</evidence>
<dbReference type="InterPro" id="IPR036271">
    <property type="entry name" value="Tet_transcr_reg_TetR-rel_C_sf"/>
</dbReference>
<dbReference type="Pfam" id="PF00440">
    <property type="entry name" value="TetR_N"/>
    <property type="match status" value="1"/>
</dbReference>
<dbReference type="InterPro" id="IPR009057">
    <property type="entry name" value="Homeodomain-like_sf"/>
</dbReference>